<evidence type="ECO:0000256" key="5">
    <source>
        <dbReference type="SAM" id="Phobius"/>
    </source>
</evidence>
<dbReference type="SUPFAM" id="SSF48452">
    <property type="entry name" value="TPR-like"/>
    <property type="match status" value="1"/>
</dbReference>
<dbReference type="EMBL" id="CP121694">
    <property type="protein sequence ID" value="WRO22707.1"/>
    <property type="molecule type" value="Genomic_DNA"/>
</dbReference>
<evidence type="ECO:0000256" key="2">
    <source>
        <dbReference type="ARBA" id="ARBA00022692"/>
    </source>
</evidence>
<feature type="transmembrane region" description="Helical" evidence="5">
    <location>
        <begin position="461"/>
        <end position="479"/>
    </location>
</feature>
<evidence type="ECO:0000313" key="8">
    <source>
        <dbReference type="Proteomes" id="UP001329915"/>
    </source>
</evidence>
<evidence type="ECO:0000313" key="7">
    <source>
        <dbReference type="EMBL" id="WRO22707.1"/>
    </source>
</evidence>
<dbReference type="Proteomes" id="UP001329915">
    <property type="component" value="Chromosome"/>
</dbReference>
<dbReference type="InterPro" id="IPR007016">
    <property type="entry name" value="O-antigen_ligase-rel_domated"/>
</dbReference>
<dbReference type="InterPro" id="IPR011990">
    <property type="entry name" value="TPR-like_helical_dom_sf"/>
</dbReference>
<feature type="transmembrane region" description="Helical" evidence="5">
    <location>
        <begin position="120"/>
        <end position="141"/>
    </location>
</feature>
<dbReference type="KEGG" id="dbc:MFMK1_002545"/>
<dbReference type="GO" id="GO:0016020">
    <property type="term" value="C:membrane"/>
    <property type="evidence" value="ECO:0007669"/>
    <property type="project" value="UniProtKB-SubCell"/>
</dbReference>
<comment type="subcellular location">
    <subcellularLocation>
        <location evidence="1">Membrane</location>
        <topology evidence="1">Multi-pass membrane protein</topology>
    </subcellularLocation>
</comment>
<feature type="transmembrane region" description="Helical" evidence="5">
    <location>
        <begin position="291"/>
        <end position="315"/>
    </location>
</feature>
<keyword evidence="3 5" id="KW-1133">Transmembrane helix</keyword>
<gene>
    <name evidence="7" type="ORF">MFMK1_002545</name>
</gene>
<dbReference type="RefSeq" id="WP_366922110.1">
    <property type="nucleotide sequence ID" value="NZ_CP121694.1"/>
</dbReference>
<feature type="transmembrane region" description="Helical" evidence="5">
    <location>
        <begin position="209"/>
        <end position="225"/>
    </location>
</feature>
<feature type="domain" description="O-antigen ligase-related" evidence="6">
    <location>
        <begin position="269"/>
        <end position="414"/>
    </location>
</feature>
<accession>A0AAU0UQA3</accession>
<dbReference type="InterPro" id="IPR019734">
    <property type="entry name" value="TPR_rpt"/>
</dbReference>
<dbReference type="PANTHER" id="PTHR37422">
    <property type="entry name" value="TEICHURONIC ACID BIOSYNTHESIS PROTEIN TUAE"/>
    <property type="match status" value="1"/>
</dbReference>
<feature type="transmembrane region" description="Helical" evidence="5">
    <location>
        <begin position="161"/>
        <end position="181"/>
    </location>
</feature>
<dbReference type="AlphaFoldDB" id="A0AAU0UQA3"/>
<feature type="transmembrane region" description="Helical" evidence="5">
    <location>
        <begin position="437"/>
        <end position="455"/>
    </location>
</feature>
<feature type="transmembrane region" description="Helical" evidence="5">
    <location>
        <begin position="67"/>
        <end position="85"/>
    </location>
</feature>
<dbReference type="Pfam" id="PF13181">
    <property type="entry name" value="TPR_8"/>
    <property type="match status" value="1"/>
</dbReference>
<protein>
    <submittedName>
        <fullName evidence="7">O-antigen ligase family protein</fullName>
    </submittedName>
</protein>
<feature type="transmembrane region" description="Helical" evidence="5">
    <location>
        <begin position="500"/>
        <end position="521"/>
    </location>
</feature>
<feature type="transmembrane region" description="Helical" evidence="5">
    <location>
        <begin position="37"/>
        <end position="55"/>
    </location>
</feature>
<organism evidence="7 8">
    <name type="scientific">Metallumcola ferriviriculae</name>
    <dbReference type="NCBI Taxonomy" id="3039180"/>
    <lineage>
        <taxon>Bacteria</taxon>
        <taxon>Bacillati</taxon>
        <taxon>Bacillota</taxon>
        <taxon>Clostridia</taxon>
        <taxon>Neomoorellales</taxon>
        <taxon>Desulfitibacteraceae</taxon>
        <taxon>Metallumcola</taxon>
    </lineage>
</organism>
<feature type="transmembrane region" description="Helical" evidence="5">
    <location>
        <begin position="91"/>
        <end position="108"/>
    </location>
</feature>
<dbReference type="Pfam" id="PF04932">
    <property type="entry name" value="Wzy_C"/>
    <property type="match status" value="1"/>
</dbReference>
<feature type="transmembrane region" description="Helical" evidence="5">
    <location>
        <begin position="405"/>
        <end position="425"/>
    </location>
</feature>
<keyword evidence="8" id="KW-1185">Reference proteome</keyword>
<dbReference type="GO" id="GO:0016874">
    <property type="term" value="F:ligase activity"/>
    <property type="evidence" value="ECO:0007669"/>
    <property type="project" value="UniProtKB-KW"/>
</dbReference>
<dbReference type="InterPro" id="IPR051533">
    <property type="entry name" value="WaaL-like"/>
</dbReference>
<feature type="transmembrane region" description="Helical" evidence="5">
    <location>
        <begin position="261"/>
        <end position="279"/>
    </location>
</feature>
<dbReference type="PANTHER" id="PTHR37422:SF23">
    <property type="entry name" value="TEICHURONIC ACID BIOSYNTHESIS PROTEIN TUAE"/>
    <property type="match status" value="1"/>
</dbReference>
<keyword evidence="4 5" id="KW-0472">Membrane</keyword>
<proteinExistence type="predicted"/>
<sequence length="772" mass="87326">MAHIKENGYYWFAFVLFSFLLLLPSYFRGLFFPVEQSWALLGATIIAVLTYLWKLSQRDYSLMRNMLDYHILGLLAAYIIASFGAASAQLAVQEIVKMALYVYIFWLAANLGKDKEKIRYLMMVIYTSAVGVALAGFLTAVGTINIKDGFVSGRVFSTLQYANATASLLAAVSFLGLYLWYKGNTWQKYLFTAGNYFLLIVLLTTNSRGGFLVYIPAVLIFFLGFRKRWWTIYHWGFVMLGAFVANFKLIPSILAKDFGGAWGWLFMGLAVALVGQIILDIAGKFTDRDKFVAFVSVAVMIAALVGLFMAASIVVNADQGEISEDSILVKVMPEKFLTRIQSINSGDNSTLSRIYWMKDSFKLIKERPIFGWGGGAWESSYRRIQSYGYSSTQVHNHWLQMWTEIGTVGILILIGIWFYFFFTVWKNYRQGDTETQLLQWTIVAAAVMLGVHALIDFDLALSAVAIVLFSMFGFTRALAKLRVGEPLPISAKKFAQVKMRYVAVFAVFILFTFTLSAMLLLGNSYAVRGSDAFKAKNYNTALVNFDKAATFNPWQPSYHLDMAKLNMMTGKKEEGLKEVKKAVSLSPHDPRNYQEASYIAWREGFLFEALDLAEQSVENGPWMKGNWDNLQHLYVVAGVNLVAKGDQTQAYQVFLKAADMPDEMSEKYAALTETEKKLWGTRINPRLQPTHYNRLQEGIGDYFLGNWEKAKEMLTVATKSKKTNGEAYMWLSLIAEQEGNTGQAKKYLDQAGKLNPQIMQQYQYVKDLPILK</sequence>
<keyword evidence="7" id="KW-0436">Ligase</keyword>
<dbReference type="Gene3D" id="1.25.40.10">
    <property type="entry name" value="Tetratricopeptide repeat domain"/>
    <property type="match status" value="1"/>
</dbReference>
<reference evidence="7 8" key="1">
    <citation type="submission" date="2023-04" db="EMBL/GenBank/DDBJ databases">
        <authorList>
            <person name="Hsu D."/>
        </authorList>
    </citation>
    <scope>NUCLEOTIDE SEQUENCE [LARGE SCALE GENOMIC DNA]</scope>
    <source>
        <strain evidence="7 8">MK1</strain>
    </source>
</reference>
<evidence type="ECO:0000259" key="6">
    <source>
        <dbReference type="Pfam" id="PF04932"/>
    </source>
</evidence>
<feature type="transmembrane region" description="Helical" evidence="5">
    <location>
        <begin position="188"/>
        <end position="203"/>
    </location>
</feature>
<evidence type="ECO:0000256" key="1">
    <source>
        <dbReference type="ARBA" id="ARBA00004141"/>
    </source>
</evidence>
<feature type="transmembrane region" description="Helical" evidence="5">
    <location>
        <begin position="232"/>
        <end position="255"/>
    </location>
</feature>
<name>A0AAU0UQA3_9FIRM</name>
<evidence type="ECO:0000256" key="4">
    <source>
        <dbReference type="ARBA" id="ARBA00023136"/>
    </source>
</evidence>
<keyword evidence="2 5" id="KW-0812">Transmembrane</keyword>
<feature type="transmembrane region" description="Helical" evidence="5">
    <location>
        <begin position="9"/>
        <end position="31"/>
    </location>
</feature>
<evidence type="ECO:0000256" key="3">
    <source>
        <dbReference type="ARBA" id="ARBA00022989"/>
    </source>
</evidence>